<sequence length="347" mass="37996">MALLYRDLSGAAQAAYSNAATAIRSLEARRDAGMLPGNFVTKTVKGEPYWYFQYSDLSGKQRQVYVGRDDAATRHLRDAHVNSPNRDGLDHAKRLARAAIDLGCPALTPAHSRVIAKLADASFFRVGGVLVGTHAYAAYQNHFGIRWGTADSTTDLDFAHDQRLSTAIASDARADVASAIDALSMGFVPLKSLSTYQKADEPDFQIDFLTTMGGSGEEAVHNESLNLRLQPLRFMEFSLEDPFQSVVLGTAGPIVVNLPRPEKYGLHKLLVAAERTTEYRDKVRKDLIQAASLIEYLTVNDPDALRAAADNLRSRGSGWTRRLKEGLRMLRATELAASLDVSIVADN</sequence>
<dbReference type="RefSeq" id="WP_009519659.1">
    <property type="nucleotide sequence ID" value="NZ_CCAE010000068.1"/>
</dbReference>
<name>A0A1L1PQY3_HYDIT</name>
<proteinExistence type="predicted"/>
<reference evidence="3" key="2">
    <citation type="submission" date="2014-11" db="EMBL/GenBank/DDBJ databases">
        <title>Draft genome sequence of Hydrogenophaga intermedia S1.</title>
        <authorList>
            <person name="Gan H.M."/>
            <person name="Chew T.H."/>
            <person name="Stolz A."/>
        </authorList>
    </citation>
    <scope>NUCLEOTIDE SEQUENCE [LARGE SCALE GENOMIC DNA]</scope>
    <source>
        <strain evidence="3">S1</strain>
    </source>
</reference>
<dbReference type="EMBL" id="CCAE010000068">
    <property type="protein sequence ID" value="CDN90163.1"/>
    <property type="molecule type" value="Genomic_DNA"/>
</dbReference>
<reference evidence="3" key="1">
    <citation type="submission" date="2014-02" db="EMBL/GenBank/DDBJ databases">
        <authorList>
            <person name="Gan H."/>
        </authorList>
    </citation>
    <scope>NUCLEOTIDE SEQUENCE [LARGE SCALE GENOMIC DNA]</scope>
    <source>
        <strain evidence="3">S1</strain>
    </source>
</reference>
<protein>
    <recommendedName>
        <fullName evidence="1">Nucleotidyltransferase-like domain-containing protein</fullName>
    </recommendedName>
</protein>
<accession>A0A1L1PQY3</accession>
<dbReference type="AlphaFoldDB" id="A0A1L1PQY3"/>
<evidence type="ECO:0000259" key="1">
    <source>
        <dbReference type="Pfam" id="PF12281"/>
    </source>
</evidence>
<dbReference type="Pfam" id="PF12281">
    <property type="entry name" value="NTP_transf_8"/>
    <property type="match status" value="1"/>
</dbReference>
<gene>
    <name evidence="2" type="ORF">BN948_04605</name>
</gene>
<evidence type="ECO:0000313" key="3">
    <source>
        <dbReference type="Proteomes" id="UP000028878"/>
    </source>
</evidence>
<dbReference type="Proteomes" id="UP000028878">
    <property type="component" value="Unassembled WGS sequence"/>
</dbReference>
<organism evidence="2 3">
    <name type="scientific">Hydrogenophaga intermedia</name>
    <dbReference type="NCBI Taxonomy" id="65786"/>
    <lineage>
        <taxon>Bacteria</taxon>
        <taxon>Pseudomonadati</taxon>
        <taxon>Pseudomonadota</taxon>
        <taxon>Betaproteobacteria</taxon>
        <taxon>Burkholderiales</taxon>
        <taxon>Comamonadaceae</taxon>
        <taxon>Hydrogenophaga</taxon>
    </lineage>
</organism>
<dbReference type="InterPro" id="IPR058575">
    <property type="entry name" value="NTP_transf_8_dom"/>
</dbReference>
<evidence type="ECO:0000313" key="2">
    <source>
        <dbReference type="EMBL" id="CDN90163.1"/>
    </source>
</evidence>
<feature type="domain" description="Nucleotidyltransferase-like" evidence="1">
    <location>
        <begin position="112"/>
        <end position="310"/>
    </location>
</feature>
<keyword evidence="3" id="KW-1185">Reference proteome</keyword>